<evidence type="ECO:0000313" key="1">
    <source>
        <dbReference type="EMBL" id="SDT74136.1"/>
    </source>
</evidence>
<protein>
    <submittedName>
        <fullName evidence="1">Uncharacterized protein</fullName>
    </submittedName>
</protein>
<evidence type="ECO:0000313" key="2">
    <source>
        <dbReference type="Proteomes" id="UP000198688"/>
    </source>
</evidence>
<organism evidence="1 2">
    <name type="scientific">Actinoplanes derwentensis</name>
    <dbReference type="NCBI Taxonomy" id="113562"/>
    <lineage>
        <taxon>Bacteria</taxon>
        <taxon>Bacillati</taxon>
        <taxon>Actinomycetota</taxon>
        <taxon>Actinomycetes</taxon>
        <taxon>Micromonosporales</taxon>
        <taxon>Micromonosporaceae</taxon>
        <taxon>Actinoplanes</taxon>
    </lineage>
</organism>
<proteinExistence type="predicted"/>
<accession>A0A1H2CVT7</accession>
<dbReference type="EMBL" id="LT629758">
    <property type="protein sequence ID" value="SDT74136.1"/>
    <property type="molecule type" value="Genomic_DNA"/>
</dbReference>
<keyword evidence="2" id="KW-1185">Reference proteome</keyword>
<gene>
    <name evidence="1" type="ORF">SAMN04489716_6889</name>
</gene>
<dbReference type="Proteomes" id="UP000198688">
    <property type="component" value="Chromosome I"/>
</dbReference>
<sequence length="103" mass="11461">MGSTRVTPQTTRQATFQTQVLGWIASGDVLRDDRFVYRAVGRPAAVDDIVYELDAAGLVELLVDGRVRLTPEGRSRWARTQSQRHAASTWHQLQFIPASVPPS</sequence>
<name>A0A1H2CVT7_9ACTN</name>
<reference evidence="1 2" key="1">
    <citation type="submission" date="2016-10" db="EMBL/GenBank/DDBJ databases">
        <authorList>
            <person name="de Groot N.N."/>
        </authorList>
    </citation>
    <scope>NUCLEOTIDE SEQUENCE [LARGE SCALE GENOMIC DNA]</scope>
    <source>
        <strain evidence="1 2">DSM 43941</strain>
    </source>
</reference>
<dbReference type="AlphaFoldDB" id="A0A1H2CVT7"/>
<dbReference type="STRING" id="113562.SAMN04489716_6889"/>